<proteinExistence type="predicted"/>
<organism evidence="2 3">
    <name type="scientific">Clostridium cochlearium</name>
    <dbReference type="NCBI Taxonomy" id="1494"/>
    <lineage>
        <taxon>Bacteria</taxon>
        <taxon>Bacillati</taxon>
        <taxon>Bacillota</taxon>
        <taxon>Clostridia</taxon>
        <taxon>Eubacteriales</taxon>
        <taxon>Clostridiaceae</taxon>
        <taxon>Clostridium</taxon>
    </lineage>
</organism>
<comment type="caution">
    <text evidence="2">The sequence shown here is derived from an EMBL/GenBank/DDBJ whole genome shotgun (WGS) entry which is preliminary data.</text>
</comment>
<feature type="transmembrane region" description="Helical" evidence="1">
    <location>
        <begin position="12"/>
        <end position="28"/>
    </location>
</feature>
<feature type="transmembrane region" description="Helical" evidence="1">
    <location>
        <begin position="48"/>
        <end position="65"/>
    </location>
</feature>
<evidence type="ECO:0000313" key="3">
    <source>
        <dbReference type="Proteomes" id="UP000528432"/>
    </source>
</evidence>
<reference evidence="2 3" key="1">
    <citation type="submission" date="2020-05" db="EMBL/GenBank/DDBJ databases">
        <title>Draft genome sequence of Clostridium cochlearium strain AGROS13 isolated from a sheep dairy farm in New Zealand.</title>
        <authorList>
            <person name="Gupta T.B."/>
            <person name="Jauregui R."/>
            <person name="Risson A.N."/>
            <person name="Brightwell G."/>
            <person name="Maclean P."/>
        </authorList>
    </citation>
    <scope>NUCLEOTIDE SEQUENCE [LARGE SCALE GENOMIC DNA]</scope>
    <source>
        <strain evidence="2 3">AGROS13</strain>
    </source>
</reference>
<gene>
    <name evidence="2" type="ORF">HMJ28_03880</name>
</gene>
<keyword evidence="1" id="KW-0812">Transmembrane</keyword>
<name>A0A7Y3V6D4_CLOCO</name>
<sequence>MNKKRNLERLRFFYICILLFNVIFHLMYHLNRYGFNINIFREFTMESTILLNSNILLSIIIVIIFHKENLIDEEVKTYVNNSIKPLYFINIFFITYILICFFLLKDTNVTISAIMIEMLYIAILMLTKKIRSINLNNRQLQWQKDCGYIDEDYIESNLLWRFKIWCSPHVNVPFKNRWTTSSRLLFDVFLVYCIIACYGDLMSLILSIFVLRDTLFLIEGLLGLQTSITGICTGITEQYNKHNTHKYYKIYVTDYENKRELTFLANEPVFINENSYMTVVHGMFSKRVLYVEGLFLDIR</sequence>
<feature type="transmembrane region" description="Helical" evidence="1">
    <location>
        <begin position="86"/>
        <end position="104"/>
    </location>
</feature>
<keyword evidence="1" id="KW-1133">Transmembrane helix</keyword>
<feature type="transmembrane region" description="Helical" evidence="1">
    <location>
        <begin position="184"/>
        <end position="209"/>
    </location>
</feature>
<evidence type="ECO:0000313" key="2">
    <source>
        <dbReference type="EMBL" id="NOH15534.1"/>
    </source>
</evidence>
<feature type="transmembrane region" description="Helical" evidence="1">
    <location>
        <begin position="110"/>
        <end position="127"/>
    </location>
</feature>
<evidence type="ECO:0000256" key="1">
    <source>
        <dbReference type="SAM" id="Phobius"/>
    </source>
</evidence>
<dbReference type="EMBL" id="JABFIF010000004">
    <property type="protein sequence ID" value="NOH15534.1"/>
    <property type="molecule type" value="Genomic_DNA"/>
</dbReference>
<dbReference type="AlphaFoldDB" id="A0A7Y3V6D4"/>
<keyword evidence="1" id="KW-0472">Membrane</keyword>
<dbReference type="Proteomes" id="UP000528432">
    <property type="component" value="Unassembled WGS sequence"/>
</dbReference>
<accession>A0A7Y3V6D4</accession>
<protein>
    <submittedName>
        <fullName evidence="2">Uncharacterized protein</fullName>
    </submittedName>
</protein>